<name>A0A846JTX5_CLOBO</name>
<protein>
    <submittedName>
        <fullName evidence="1">Uncharacterized protein</fullName>
    </submittedName>
</protein>
<sequence>MKSSIFICQLSNENQNKIREVVKSFLIKEGYNNKQTNEILSNVMDDRLCNIEEIVDIQQFLIENK</sequence>
<evidence type="ECO:0000313" key="1">
    <source>
        <dbReference type="EMBL" id="NFN36464.1"/>
    </source>
</evidence>
<dbReference type="Proteomes" id="UP000473681">
    <property type="component" value="Unassembled WGS sequence"/>
</dbReference>
<evidence type="ECO:0000313" key="2">
    <source>
        <dbReference type="Proteomes" id="UP000473681"/>
    </source>
</evidence>
<dbReference type="AlphaFoldDB" id="A0A846JTX5"/>
<organism evidence="1 2">
    <name type="scientific">Clostridium botulinum</name>
    <dbReference type="NCBI Taxonomy" id="1491"/>
    <lineage>
        <taxon>Bacteria</taxon>
        <taxon>Bacillati</taxon>
        <taxon>Bacillota</taxon>
        <taxon>Clostridia</taxon>
        <taxon>Eubacteriales</taxon>
        <taxon>Clostridiaceae</taxon>
        <taxon>Clostridium</taxon>
    </lineage>
</organism>
<accession>A0A846JTX5</accession>
<gene>
    <name evidence="1" type="ORF">FDB51_15370</name>
</gene>
<proteinExistence type="predicted"/>
<dbReference type="EMBL" id="SWVK01000023">
    <property type="protein sequence ID" value="NFN36464.1"/>
    <property type="molecule type" value="Genomic_DNA"/>
</dbReference>
<reference evidence="1 2" key="1">
    <citation type="submission" date="2019-04" db="EMBL/GenBank/DDBJ databases">
        <title>Genome sequencing of Clostridium botulinum Groups I-IV and Clostridium butyricum.</title>
        <authorList>
            <person name="Brunt J."/>
            <person name="Van Vliet A.H.M."/>
            <person name="Stringer S.C."/>
            <person name="Carter A.T."/>
            <person name="Peck M.W."/>
        </authorList>
    </citation>
    <scope>NUCLEOTIDE SEQUENCE [LARGE SCALE GENOMIC DNA]</scope>
    <source>
        <strain evidence="1 2">CB-K-33E</strain>
    </source>
</reference>
<comment type="caution">
    <text evidence="1">The sequence shown here is derived from an EMBL/GenBank/DDBJ whole genome shotgun (WGS) entry which is preliminary data.</text>
</comment>